<sequence length="206" mass="21044">MSGAWQGTATDGSSLNAVVLDDGKLWLVGLRGGQPSIQVHGATQASSGRLSSSVRYVDYGAPLFISGSLQGSYVPGSSISATLTAGGVVTGPHTLTPMPKAVFDYDRAASLSDVTGSWVAQGTQITVRADGAFETLSNGCRNTGTVKPDARKNVFALNLTMGAAPCAYPGQRLTGVVVTFSSAGKPTLLATALNDQLSLTLPAVRP</sequence>
<gene>
    <name evidence="1" type="ORF">CCO03_13505</name>
</gene>
<proteinExistence type="predicted"/>
<reference evidence="1 2" key="1">
    <citation type="submission" date="2017-05" db="EMBL/GenBank/DDBJ databases">
        <authorList>
            <person name="Song R."/>
            <person name="Chenine A.L."/>
            <person name="Ruprecht R.M."/>
        </authorList>
    </citation>
    <scope>NUCLEOTIDE SEQUENCE [LARGE SCALE GENOMIC DNA]</scope>
    <source>
        <strain evidence="1 2">DSM 26136</strain>
    </source>
</reference>
<dbReference type="AlphaFoldDB" id="A0A1Y0EQN5"/>
<evidence type="ECO:0000313" key="1">
    <source>
        <dbReference type="EMBL" id="ARU05562.1"/>
    </source>
</evidence>
<accession>A0A1Y0EQN5</accession>
<protein>
    <submittedName>
        <fullName evidence="1">Uncharacterized protein</fullName>
    </submittedName>
</protein>
<dbReference type="EMBL" id="CP021455">
    <property type="protein sequence ID" value="ARU05562.1"/>
    <property type="molecule type" value="Genomic_DNA"/>
</dbReference>
<organism evidence="1 2">
    <name type="scientific">Comamonas serinivorans</name>
    <dbReference type="NCBI Taxonomy" id="1082851"/>
    <lineage>
        <taxon>Bacteria</taxon>
        <taxon>Pseudomonadati</taxon>
        <taxon>Pseudomonadota</taxon>
        <taxon>Betaproteobacteria</taxon>
        <taxon>Burkholderiales</taxon>
        <taxon>Comamonadaceae</taxon>
        <taxon>Comamonas</taxon>
    </lineage>
</organism>
<evidence type="ECO:0000313" key="2">
    <source>
        <dbReference type="Proteomes" id="UP000196138"/>
    </source>
</evidence>
<dbReference type="Proteomes" id="UP000196138">
    <property type="component" value="Chromosome"/>
</dbReference>
<keyword evidence="2" id="KW-1185">Reference proteome</keyword>
<dbReference type="KEGG" id="cser:CCO03_13505"/>
<name>A0A1Y0EQN5_9BURK</name>